<dbReference type="OrthoDB" id="962534at2"/>
<organism evidence="6 7">
    <name type="scientific">Pseudochryseolinea flava</name>
    <dbReference type="NCBI Taxonomy" id="2059302"/>
    <lineage>
        <taxon>Bacteria</taxon>
        <taxon>Pseudomonadati</taxon>
        <taxon>Bacteroidota</taxon>
        <taxon>Cytophagia</taxon>
        <taxon>Cytophagales</taxon>
        <taxon>Fulvivirgaceae</taxon>
        <taxon>Pseudochryseolinea</taxon>
    </lineage>
</organism>
<evidence type="ECO:0000256" key="1">
    <source>
        <dbReference type="ARBA" id="ARBA00004370"/>
    </source>
</evidence>
<evidence type="ECO:0000256" key="4">
    <source>
        <dbReference type="ARBA" id="ARBA00023136"/>
    </source>
</evidence>
<evidence type="ECO:0000313" key="6">
    <source>
        <dbReference type="EMBL" id="RAW00458.1"/>
    </source>
</evidence>
<dbReference type="Pfam" id="PF03647">
    <property type="entry name" value="Tmemb_14"/>
    <property type="match status" value="1"/>
</dbReference>
<dbReference type="Gene3D" id="1.10.10.1740">
    <property type="entry name" value="Transmembrane protein 14-like"/>
    <property type="match status" value="1"/>
</dbReference>
<feature type="transmembrane region" description="Helical" evidence="5">
    <location>
        <begin position="6"/>
        <end position="23"/>
    </location>
</feature>
<dbReference type="AlphaFoldDB" id="A0A364Y1F0"/>
<sequence length="123" mass="12905">MSALLYFYGTFLITCGIVAVAFIGLKAKTALASGGSAGVIAILVGWLHANQNASAAWVGILLSLALLVVFSWRATKTLQKVFELIPAKHPDLNGKGIAFLIIALMAVMSLVVLMIQVVSMAST</sequence>
<evidence type="ECO:0000256" key="5">
    <source>
        <dbReference type="SAM" id="Phobius"/>
    </source>
</evidence>
<dbReference type="InterPro" id="IPR044890">
    <property type="entry name" value="TMEM14_sf"/>
</dbReference>
<keyword evidence="4 5" id="KW-0472">Membrane</keyword>
<keyword evidence="2 5" id="KW-0812">Transmembrane</keyword>
<reference evidence="6 7" key="1">
    <citation type="submission" date="2018-06" db="EMBL/GenBank/DDBJ databases">
        <title>Chryseolinea flavus sp. nov., a member of the phylum Bacteroidetes isolated from soil.</title>
        <authorList>
            <person name="Li Y."/>
            <person name="Wang J."/>
        </authorList>
    </citation>
    <scope>NUCLEOTIDE SEQUENCE [LARGE SCALE GENOMIC DNA]</scope>
    <source>
        <strain evidence="6 7">SDU1-6</strain>
    </source>
</reference>
<dbReference type="InterPro" id="IPR005349">
    <property type="entry name" value="TMEM14"/>
</dbReference>
<feature type="transmembrane region" description="Helical" evidence="5">
    <location>
        <begin position="96"/>
        <end position="118"/>
    </location>
</feature>
<comment type="subcellular location">
    <subcellularLocation>
        <location evidence="1">Membrane</location>
    </subcellularLocation>
</comment>
<evidence type="ECO:0000256" key="2">
    <source>
        <dbReference type="ARBA" id="ARBA00022692"/>
    </source>
</evidence>
<dbReference type="EMBL" id="QMFY01000007">
    <property type="protein sequence ID" value="RAW00458.1"/>
    <property type="molecule type" value="Genomic_DNA"/>
</dbReference>
<accession>A0A364Y1F0</accession>
<feature type="transmembrane region" description="Helical" evidence="5">
    <location>
        <begin position="55"/>
        <end position="75"/>
    </location>
</feature>
<proteinExistence type="predicted"/>
<name>A0A364Y1F0_9BACT</name>
<dbReference type="GO" id="GO:0016020">
    <property type="term" value="C:membrane"/>
    <property type="evidence" value="ECO:0007669"/>
    <property type="project" value="UniProtKB-SubCell"/>
</dbReference>
<protein>
    <submittedName>
        <fullName evidence="6">Uncharacterized protein</fullName>
    </submittedName>
</protein>
<feature type="transmembrane region" description="Helical" evidence="5">
    <location>
        <begin position="30"/>
        <end position="49"/>
    </location>
</feature>
<evidence type="ECO:0000313" key="7">
    <source>
        <dbReference type="Proteomes" id="UP000251889"/>
    </source>
</evidence>
<dbReference type="Proteomes" id="UP000251889">
    <property type="component" value="Unassembled WGS sequence"/>
</dbReference>
<keyword evidence="3 5" id="KW-1133">Transmembrane helix</keyword>
<keyword evidence="7" id="KW-1185">Reference proteome</keyword>
<evidence type="ECO:0000256" key="3">
    <source>
        <dbReference type="ARBA" id="ARBA00022989"/>
    </source>
</evidence>
<gene>
    <name evidence="6" type="ORF">DQQ10_15435</name>
</gene>
<comment type="caution">
    <text evidence="6">The sequence shown here is derived from an EMBL/GenBank/DDBJ whole genome shotgun (WGS) entry which is preliminary data.</text>
</comment>